<sequence>MFPLKKKYLTNWWRSLEVHQSLIRQNKKQVLLISQVLLGCLLFPSVTEASYAGKIVNSNDGYRIALASNTSIASAPVVGSDGRNYYRVGEPIVVNQSSSSVVSSGQVNCMGRTWGNSTAYLPVSNVWHRLFIYSPSTGITLNGKRAYRINNNLIMTVESEILNWNKLSGLGNGCSTAFTGIRAITNFTQQFPFTITFFINDRIIDGQVVIPAMDLGGYVRAFTSPDVAPPYDTWPIEESTAPMRLTSSTLNLVAACNTTTSSGQATTLNLRHNQLSTLNYNDTVTETITYNCKFSMPTKVRLRLDYATDGDAQKRLPLINSQDSTSKIYSDLTMTHEASNQTGKDFKIDIEEISTVKISSHIQGTNAMPGDYKGSAWLIATFD</sequence>
<dbReference type="EMBL" id="LXEN01000008">
    <property type="protein sequence ID" value="OAT38670.1"/>
    <property type="molecule type" value="Genomic_DNA"/>
</dbReference>
<protein>
    <recommendedName>
        <fullName evidence="3">Adhesin</fullName>
    </recommendedName>
</protein>
<dbReference type="AlphaFoldDB" id="A0A198GP82"/>
<dbReference type="RefSeq" id="WP_066745708.1">
    <property type="nucleotide sequence ID" value="NZ_LXEN01000008.1"/>
</dbReference>
<dbReference type="PATRIC" id="fig|1354337.4.peg.220"/>
<reference evidence="1 2" key="1">
    <citation type="submission" date="2016-04" db="EMBL/GenBank/DDBJ databases">
        <title>ATOL: Assembling a taxonomically balanced genome-scale reconstruction of the evolutionary history of the Enterobacteriaceae.</title>
        <authorList>
            <person name="Plunkett G.III."/>
            <person name="Neeno-Eckwall E.C."/>
            <person name="Glasner J.D."/>
            <person name="Perna N.T."/>
        </authorList>
    </citation>
    <scope>NUCLEOTIDE SEQUENCE [LARGE SCALE GENOMIC DNA]</scope>
    <source>
        <strain evidence="1 2">ATCC 19692</strain>
    </source>
</reference>
<accession>A0A198GP82</accession>
<dbReference type="Proteomes" id="UP000094023">
    <property type="component" value="Unassembled WGS sequence"/>
</dbReference>
<comment type="caution">
    <text evidence="1">The sequence shown here is derived from an EMBL/GenBank/DDBJ whole genome shotgun (WGS) entry which is preliminary data.</text>
</comment>
<organism evidence="1 2">
    <name type="scientific">Proteus myxofaciens ATCC 19692</name>
    <dbReference type="NCBI Taxonomy" id="1354337"/>
    <lineage>
        <taxon>Bacteria</taxon>
        <taxon>Pseudomonadati</taxon>
        <taxon>Pseudomonadota</taxon>
        <taxon>Gammaproteobacteria</taxon>
        <taxon>Enterobacterales</taxon>
        <taxon>Morganellaceae</taxon>
        <taxon>Proteus</taxon>
    </lineage>
</organism>
<evidence type="ECO:0000313" key="2">
    <source>
        <dbReference type="Proteomes" id="UP000094023"/>
    </source>
</evidence>
<dbReference type="Gene3D" id="2.60.40.1090">
    <property type="entry name" value="Fimbrial-type adhesion domain"/>
    <property type="match status" value="1"/>
</dbReference>
<name>A0A198GP82_9GAMM</name>
<dbReference type="STRING" id="1354337.M983_0214"/>
<gene>
    <name evidence="1" type="ORF">M983_0214</name>
</gene>
<evidence type="ECO:0000313" key="1">
    <source>
        <dbReference type="EMBL" id="OAT38670.1"/>
    </source>
</evidence>
<dbReference type="GO" id="GO:0007155">
    <property type="term" value="P:cell adhesion"/>
    <property type="evidence" value="ECO:0007669"/>
    <property type="project" value="InterPro"/>
</dbReference>
<evidence type="ECO:0008006" key="3">
    <source>
        <dbReference type="Google" id="ProtNLM"/>
    </source>
</evidence>
<keyword evidence="2" id="KW-1185">Reference proteome</keyword>
<dbReference type="InterPro" id="IPR036937">
    <property type="entry name" value="Adhesion_dom_fimbrial_sf"/>
</dbReference>
<proteinExistence type="predicted"/>
<dbReference type="GO" id="GO:0009289">
    <property type="term" value="C:pilus"/>
    <property type="evidence" value="ECO:0007669"/>
    <property type="project" value="InterPro"/>
</dbReference>